<gene>
    <name evidence="2" type="ORF">PCOR1329_LOCUS84791</name>
</gene>
<sequence length="706" mass="77799">MESADAASDPLVGEAKAEGGTDNDDPAAGVCSRRPGCIGCCTACCLLTVIAVANYFVYVYSFIGPAFHGDVDSFRTEAFLELDAERRAAAEGTGLLTADSDPSAFAFGLNVGLNAFFPNFNFVQGFPQPGLGNAIARAYRRLFGIEDPRWRPPVKDEPTGIVTYNEYAKTHFGKEFPYPFFDSFYTGNSIPSWEDNAAHARGVSLIDASVKAQRAVGVEPIDLMLEMEPRFAFDHRALMKAAWDGFRYMGPLDIEYASNGFYGVAVVEELMRKYNTSGEVLSVLMTDSVFSAHLVQDADTPGQFSVDLASMEKYKPLDGYAPMGGSATFVEDQGRLRTTKLVYGGETYTEFDVPEVEADYTKSTRSGWRFAEAAIISSLLAVTNLVTHVKDLHLELAAAFQAVTVTAFAAEPEHPVRRLLDPFIHRSIQATNDNFKLLFEYHAAVFSLAPLPADEQLKLIDEAIRDSPISLDELDLKNFAAKRNIGQEYSTKAAMENSTKWGWRWHYRALTVQQLYEKLIDCWLAASYDGLEGEALDARLADDGVLQAWWQSMQAHLPSLKRAVDKNSAWAGSPGSNLTASALQRAASTLMVWLSWIHEDVGHSAASLVYNPVYTPMCVPEDGVGVPLRSWVFNAGAYRGFVFLHRSTLLQEPPDFWFQGSAACRQCFADLQKSMIRLGLEDPAFSECDETGFYSCVGRVETAVSS</sequence>
<comment type="caution">
    <text evidence="2">The sequence shown here is derived from an EMBL/GenBank/DDBJ whole genome shotgun (WGS) entry which is preliminary data.</text>
</comment>
<feature type="region of interest" description="Disordered" evidence="1">
    <location>
        <begin position="1"/>
        <end position="25"/>
    </location>
</feature>
<name>A0ABN9YGH6_9DINO</name>
<reference evidence="2" key="1">
    <citation type="submission" date="2023-10" db="EMBL/GenBank/DDBJ databases">
        <authorList>
            <person name="Chen Y."/>
            <person name="Shah S."/>
            <person name="Dougan E. K."/>
            <person name="Thang M."/>
            <person name="Chan C."/>
        </authorList>
    </citation>
    <scope>NUCLEOTIDE SEQUENCE [LARGE SCALE GENOMIC DNA]</scope>
</reference>
<keyword evidence="3" id="KW-1185">Reference proteome</keyword>
<accession>A0ABN9YGH6</accession>
<evidence type="ECO:0000256" key="1">
    <source>
        <dbReference type="SAM" id="MobiDB-lite"/>
    </source>
</evidence>
<evidence type="ECO:0000313" key="3">
    <source>
        <dbReference type="Proteomes" id="UP001189429"/>
    </source>
</evidence>
<organism evidence="2 3">
    <name type="scientific">Prorocentrum cordatum</name>
    <dbReference type="NCBI Taxonomy" id="2364126"/>
    <lineage>
        <taxon>Eukaryota</taxon>
        <taxon>Sar</taxon>
        <taxon>Alveolata</taxon>
        <taxon>Dinophyceae</taxon>
        <taxon>Prorocentrales</taxon>
        <taxon>Prorocentraceae</taxon>
        <taxon>Prorocentrum</taxon>
    </lineage>
</organism>
<evidence type="ECO:0000313" key="2">
    <source>
        <dbReference type="EMBL" id="CAK0910671.1"/>
    </source>
</evidence>
<dbReference type="EMBL" id="CAUYUJ010022442">
    <property type="protein sequence ID" value="CAK0910671.1"/>
    <property type="molecule type" value="Genomic_DNA"/>
</dbReference>
<dbReference type="Proteomes" id="UP001189429">
    <property type="component" value="Unassembled WGS sequence"/>
</dbReference>
<protein>
    <recommendedName>
        <fullName evidence="4">Lipoxygenase domain-containing protein</fullName>
    </recommendedName>
</protein>
<proteinExistence type="predicted"/>
<dbReference type="Gene3D" id="1.20.245.10">
    <property type="entry name" value="Lipoxygenase-1, Domain 5"/>
    <property type="match status" value="1"/>
</dbReference>
<evidence type="ECO:0008006" key="4">
    <source>
        <dbReference type="Google" id="ProtNLM"/>
    </source>
</evidence>